<dbReference type="GO" id="GO:0016787">
    <property type="term" value="F:hydrolase activity"/>
    <property type="evidence" value="ECO:0007669"/>
    <property type="project" value="UniProtKB-KW"/>
</dbReference>
<dbReference type="PANTHER" id="PTHR33653:SF1">
    <property type="entry name" value="RIBONUCLEASE VAPC2"/>
    <property type="match status" value="1"/>
</dbReference>
<dbReference type="SUPFAM" id="SSF88723">
    <property type="entry name" value="PIN domain-like"/>
    <property type="match status" value="1"/>
</dbReference>
<dbReference type="EC" id="3.1.-.-" evidence="8"/>
<comment type="similarity">
    <text evidence="7 8">Belongs to the PINc/VapC protein family.</text>
</comment>
<evidence type="ECO:0000256" key="4">
    <source>
        <dbReference type="ARBA" id="ARBA00022723"/>
    </source>
</evidence>
<keyword evidence="5 8" id="KW-0378">Hydrolase</keyword>
<dbReference type="GO" id="GO:0004540">
    <property type="term" value="F:RNA nuclease activity"/>
    <property type="evidence" value="ECO:0007669"/>
    <property type="project" value="InterPro"/>
</dbReference>
<evidence type="ECO:0000256" key="3">
    <source>
        <dbReference type="ARBA" id="ARBA00022722"/>
    </source>
</evidence>
<sequence length="135" mass="14194">MIVDTSALVAIVTGEPGYERLLDAILVDADPAVPASCLLEAHMVIRSRFPPAMLETLDATVAGLRLRVVPFTEAQSALASAAFDRYGRGRHPARLNFGDCMAYAAAEAEGAPLLFVGEDFSRTDIVAAAQDSASG</sequence>
<dbReference type="EMBL" id="QFPW01000001">
    <property type="protein sequence ID" value="PZQ52626.1"/>
    <property type="molecule type" value="Genomic_DNA"/>
</dbReference>
<dbReference type="HAMAP" id="MF_00265">
    <property type="entry name" value="VapC_Nob1"/>
    <property type="match status" value="1"/>
</dbReference>
<dbReference type="GO" id="GO:0000287">
    <property type="term" value="F:magnesium ion binding"/>
    <property type="evidence" value="ECO:0007669"/>
    <property type="project" value="UniProtKB-UniRule"/>
</dbReference>
<evidence type="ECO:0000256" key="2">
    <source>
        <dbReference type="ARBA" id="ARBA00022649"/>
    </source>
</evidence>
<reference evidence="10 11" key="1">
    <citation type="submission" date="2017-08" db="EMBL/GenBank/DDBJ databases">
        <title>Infants hospitalized years apart are colonized by the same room-sourced microbial strains.</title>
        <authorList>
            <person name="Brooks B."/>
            <person name="Olm M.R."/>
            <person name="Firek B.A."/>
            <person name="Baker R."/>
            <person name="Thomas B.C."/>
            <person name="Morowitz M.J."/>
            <person name="Banfield J.F."/>
        </authorList>
    </citation>
    <scope>NUCLEOTIDE SEQUENCE [LARGE SCALE GENOMIC DNA]</scope>
    <source>
        <strain evidence="10">S2_005_002_R2_34</strain>
    </source>
</reference>
<comment type="caution">
    <text evidence="10">The sequence shown here is derived from an EMBL/GenBank/DDBJ whole genome shotgun (WGS) entry which is preliminary data.</text>
</comment>
<organism evidence="10 11">
    <name type="scientific">Rhodovulum sulfidophilum</name>
    <name type="common">Rhodobacter sulfidophilus</name>
    <dbReference type="NCBI Taxonomy" id="35806"/>
    <lineage>
        <taxon>Bacteria</taxon>
        <taxon>Pseudomonadati</taxon>
        <taxon>Pseudomonadota</taxon>
        <taxon>Alphaproteobacteria</taxon>
        <taxon>Rhodobacterales</taxon>
        <taxon>Paracoccaceae</taxon>
        <taxon>Rhodovulum</taxon>
    </lineage>
</organism>
<dbReference type="PANTHER" id="PTHR33653">
    <property type="entry name" value="RIBONUCLEASE VAPC2"/>
    <property type="match status" value="1"/>
</dbReference>
<evidence type="ECO:0000256" key="6">
    <source>
        <dbReference type="ARBA" id="ARBA00022842"/>
    </source>
</evidence>
<feature type="binding site" evidence="8">
    <location>
        <position position="4"/>
    </location>
    <ligand>
        <name>Mg(2+)</name>
        <dbReference type="ChEBI" id="CHEBI:18420"/>
    </ligand>
</feature>
<name>A0A2W5NGI8_RHOSU</name>
<evidence type="ECO:0000259" key="9">
    <source>
        <dbReference type="Pfam" id="PF01850"/>
    </source>
</evidence>
<evidence type="ECO:0000256" key="7">
    <source>
        <dbReference type="ARBA" id="ARBA00038093"/>
    </source>
</evidence>
<dbReference type="AlphaFoldDB" id="A0A2W5NGI8"/>
<feature type="binding site" evidence="8">
    <location>
        <position position="99"/>
    </location>
    <ligand>
        <name>Mg(2+)</name>
        <dbReference type="ChEBI" id="CHEBI:18420"/>
    </ligand>
</feature>
<comment type="function">
    <text evidence="8">Toxic component of a toxin-antitoxin (TA) system. An RNase.</text>
</comment>
<accession>A0A2W5NGI8</accession>
<dbReference type="Gene3D" id="3.40.50.1010">
    <property type="entry name" value="5'-nuclease"/>
    <property type="match status" value="1"/>
</dbReference>
<dbReference type="CDD" id="cd09871">
    <property type="entry name" value="PIN_MtVapC28-VapC30-like"/>
    <property type="match status" value="1"/>
</dbReference>
<proteinExistence type="inferred from homology"/>
<feature type="domain" description="PIN" evidence="9">
    <location>
        <begin position="1"/>
        <end position="124"/>
    </location>
</feature>
<comment type="cofactor">
    <cofactor evidence="1 8">
        <name>Mg(2+)</name>
        <dbReference type="ChEBI" id="CHEBI:18420"/>
    </cofactor>
</comment>
<dbReference type="Proteomes" id="UP000249185">
    <property type="component" value="Unassembled WGS sequence"/>
</dbReference>
<keyword evidence="6 8" id="KW-0460">Magnesium</keyword>
<keyword evidence="4 8" id="KW-0479">Metal-binding</keyword>
<dbReference type="InterPro" id="IPR050556">
    <property type="entry name" value="Type_II_TA_system_RNase"/>
</dbReference>
<dbReference type="InterPro" id="IPR029060">
    <property type="entry name" value="PIN-like_dom_sf"/>
</dbReference>
<dbReference type="InterPro" id="IPR022907">
    <property type="entry name" value="VapC_family"/>
</dbReference>
<keyword evidence="2 8" id="KW-1277">Toxin-antitoxin system</keyword>
<evidence type="ECO:0000256" key="8">
    <source>
        <dbReference type="HAMAP-Rule" id="MF_00265"/>
    </source>
</evidence>
<evidence type="ECO:0000256" key="5">
    <source>
        <dbReference type="ARBA" id="ARBA00022801"/>
    </source>
</evidence>
<evidence type="ECO:0000313" key="11">
    <source>
        <dbReference type="Proteomes" id="UP000249185"/>
    </source>
</evidence>
<evidence type="ECO:0000313" key="10">
    <source>
        <dbReference type="EMBL" id="PZQ52626.1"/>
    </source>
</evidence>
<keyword evidence="8" id="KW-0800">Toxin</keyword>
<dbReference type="Pfam" id="PF01850">
    <property type="entry name" value="PIN"/>
    <property type="match status" value="1"/>
</dbReference>
<dbReference type="GO" id="GO:0090729">
    <property type="term" value="F:toxin activity"/>
    <property type="evidence" value="ECO:0007669"/>
    <property type="project" value="UniProtKB-KW"/>
</dbReference>
<gene>
    <name evidence="8" type="primary">vapC</name>
    <name evidence="10" type="ORF">DI556_02990</name>
</gene>
<protein>
    <recommendedName>
        <fullName evidence="8">Ribonuclease VapC</fullName>
        <shortName evidence="8">RNase VapC</shortName>
        <ecNumber evidence="8">3.1.-.-</ecNumber>
    </recommendedName>
    <alternativeName>
        <fullName evidence="8">Toxin VapC</fullName>
    </alternativeName>
</protein>
<evidence type="ECO:0000256" key="1">
    <source>
        <dbReference type="ARBA" id="ARBA00001946"/>
    </source>
</evidence>
<keyword evidence="3 8" id="KW-0540">Nuclease</keyword>
<dbReference type="InterPro" id="IPR002716">
    <property type="entry name" value="PIN_dom"/>
</dbReference>